<proteinExistence type="predicted"/>
<organism evidence="1 2">
    <name type="scientific">Paramecium sonneborni</name>
    <dbReference type="NCBI Taxonomy" id="65129"/>
    <lineage>
        <taxon>Eukaryota</taxon>
        <taxon>Sar</taxon>
        <taxon>Alveolata</taxon>
        <taxon>Ciliophora</taxon>
        <taxon>Intramacronucleata</taxon>
        <taxon>Oligohymenophorea</taxon>
        <taxon>Peniculida</taxon>
        <taxon>Parameciidae</taxon>
        <taxon>Paramecium</taxon>
    </lineage>
</organism>
<sequence>MSQQQKQPIHERRRRSGALHAQTCEEYLKKYEQIGQIIIRESSRKKSLSESAFLNFDFIPADEGIEEDICQLKILIYSPKLKLNEQEFLQILKLVTNRSITTDNISNSNLTFDFDFFYREYEVNDKNFGLHFWIQNNSKSKHTFFFRENYYQFFNAAILFQRDSNVESLIREINPNCTIKIFPFMDELLMESLQSIIAEICHSHIKS</sequence>
<reference evidence="1" key="1">
    <citation type="submission" date="2021-01" db="EMBL/GenBank/DDBJ databases">
        <authorList>
            <consortium name="Genoscope - CEA"/>
            <person name="William W."/>
        </authorList>
    </citation>
    <scope>NUCLEOTIDE SEQUENCE</scope>
</reference>
<evidence type="ECO:0000313" key="2">
    <source>
        <dbReference type="Proteomes" id="UP000692954"/>
    </source>
</evidence>
<accession>A0A8S1LK27</accession>
<name>A0A8S1LK27_9CILI</name>
<dbReference type="AlphaFoldDB" id="A0A8S1LK27"/>
<gene>
    <name evidence="1" type="ORF">PSON_ATCC_30995.1.T0240023</name>
</gene>
<keyword evidence="2" id="KW-1185">Reference proteome</keyword>
<comment type="caution">
    <text evidence="1">The sequence shown here is derived from an EMBL/GenBank/DDBJ whole genome shotgun (WGS) entry which is preliminary data.</text>
</comment>
<dbReference type="EMBL" id="CAJJDN010000024">
    <property type="protein sequence ID" value="CAD8068180.1"/>
    <property type="molecule type" value="Genomic_DNA"/>
</dbReference>
<protein>
    <submittedName>
        <fullName evidence="1">Uncharacterized protein</fullName>
    </submittedName>
</protein>
<dbReference type="OrthoDB" id="289953at2759"/>
<evidence type="ECO:0000313" key="1">
    <source>
        <dbReference type="EMBL" id="CAD8068180.1"/>
    </source>
</evidence>
<dbReference type="Proteomes" id="UP000692954">
    <property type="component" value="Unassembled WGS sequence"/>
</dbReference>